<accession>A0ABD0JQG4</accession>
<gene>
    <name evidence="1" type="ORF">BaRGS_00031688</name>
</gene>
<dbReference type="AlphaFoldDB" id="A0ABD0JQG4"/>
<sequence length="105" mass="11857">MHNGYHDQEAPCLLPSRPESFYIPISQVKAADGSSRNHDNGRLFHILAASIPWTCRAITQRGCLTRPPVKRFSGGQETLQAYAHRVLSGNWMNGMGRQAMSRHRR</sequence>
<comment type="caution">
    <text evidence="1">The sequence shown here is derived from an EMBL/GenBank/DDBJ whole genome shotgun (WGS) entry which is preliminary data.</text>
</comment>
<proteinExistence type="predicted"/>
<reference evidence="1 2" key="1">
    <citation type="journal article" date="2023" name="Sci. Data">
        <title>Genome assembly of the Korean intertidal mud-creeper Batillaria attramentaria.</title>
        <authorList>
            <person name="Patra A.K."/>
            <person name="Ho P.T."/>
            <person name="Jun S."/>
            <person name="Lee S.J."/>
            <person name="Kim Y."/>
            <person name="Won Y.J."/>
        </authorList>
    </citation>
    <scope>NUCLEOTIDE SEQUENCE [LARGE SCALE GENOMIC DNA]</scope>
    <source>
        <strain evidence="1">Wonlab-2016</strain>
    </source>
</reference>
<organism evidence="1 2">
    <name type="scientific">Batillaria attramentaria</name>
    <dbReference type="NCBI Taxonomy" id="370345"/>
    <lineage>
        <taxon>Eukaryota</taxon>
        <taxon>Metazoa</taxon>
        <taxon>Spiralia</taxon>
        <taxon>Lophotrochozoa</taxon>
        <taxon>Mollusca</taxon>
        <taxon>Gastropoda</taxon>
        <taxon>Caenogastropoda</taxon>
        <taxon>Sorbeoconcha</taxon>
        <taxon>Cerithioidea</taxon>
        <taxon>Batillariidae</taxon>
        <taxon>Batillaria</taxon>
    </lineage>
</organism>
<protein>
    <submittedName>
        <fullName evidence="1">Uncharacterized protein</fullName>
    </submittedName>
</protein>
<evidence type="ECO:0000313" key="1">
    <source>
        <dbReference type="EMBL" id="KAK7477102.1"/>
    </source>
</evidence>
<evidence type="ECO:0000313" key="2">
    <source>
        <dbReference type="Proteomes" id="UP001519460"/>
    </source>
</evidence>
<keyword evidence="2" id="KW-1185">Reference proteome</keyword>
<dbReference type="EMBL" id="JACVVK020000358">
    <property type="protein sequence ID" value="KAK7477102.1"/>
    <property type="molecule type" value="Genomic_DNA"/>
</dbReference>
<name>A0ABD0JQG4_9CAEN</name>
<dbReference type="Proteomes" id="UP001519460">
    <property type="component" value="Unassembled WGS sequence"/>
</dbReference>